<protein>
    <recommendedName>
        <fullName evidence="3">NERD domain-containing protein</fullName>
    </recommendedName>
</protein>
<evidence type="ECO:0008006" key="3">
    <source>
        <dbReference type="Google" id="ProtNLM"/>
    </source>
</evidence>
<proteinExistence type="predicted"/>
<reference evidence="1 2" key="1">
    <citation type="submission" date="2018-09" db="EMBL/GenBank/DDBJ databases">
        <title>Metagenome Assembled Genomes from an Advanced Water Purification Facility.</title>
        <authorList>
            <person name="Stamps B.W."/>
            <person name="Spear J.R."/>
        </authorList>
    </citation>
    <scope>NUCLEOTIDE SEQUENCE [LARGE SCALE GENOMIC DNA]</scope>
    <source>
        <strain evidence="1">Bin_27_1</strain>
    </source>
</reference>
<evidence type="ECO:0000313" key="2">
    <source>
        <dbReference type="Proteomes" id="UP000321192"/>
    </source>
</evidence>
<dbReference type="EMBL" id="SSFD01000243">
    <property type="protein sequence ID" value="TXH82466.1"/>
    <property type="molecule type" value="Genomic_DNA"/>
</dbReference>
<gene>
    <name evidence="1" type="ORF">E6Q80_15445</name>
</gene>
<dbReference type="Proteomes" id="UP000321192">
    <property type="component" value="Unassembled WGS sequence"/>
</dbReference>
<organism evidence="1 2">
    <name type="scientific">Thauera aminoaromatica</name>
    <dbReference type="NCBI Taxonomy" id="164330"/>
    <lineage>
        <taxon>Bacteria</taxon>
        <taxon>Pseudomonadati</taxon>
        <taxon>Pseudomonadota</taxon>
        <taxon>Betaproteobacteria</taxon>
        <taxon>Rhodocyclales</taxon>
        <taxon>Zoogloeaceae</taxon>
        <taxon>Thauera</taxon>
    </lineage>
</organism>
<sequence length="175" mass="20291">MEVRVDGFEFDFPGALDAFVFDEKDKSRPHFHGLSHAMRAVDLVVELPNDTLFIEVKDFHAPDDYNFKTAVTDDEQGQRRERVNHLRDVLVHKFRDTWLYRWSERAAGTPNKPVHYLCVLSLDNGLLGTVRKELRQALPAGSAGPRWQRELATACEVLNLQRWNSVFPGWPLNRY</sequence>
<dbReference type="AlphaFoldDB" id="A0A5C7SHM4"/>
<comment type="caution">
    <text evidence="1">The sequence shown here is derived from an EMBL/GenBank/DDBJ whole genome shotgun (WGS) entry which is preliminary data.</text>
</comment>
<evidence type="ECO:0000313" key="1">
    <source>
        <dbReference type="EMBL" id="TXH82466.1"/>
    </source>
</evidence>
<name>A0A5C7SHM4_THASP</name>
<accession>A0A5C7SHM4</accession>